<dbReference type="RefSeq" id="XP_041299166.1">
    <property type="nucleotide sequence ID" value="XM_041432696.1"/>
</dbReference>
<proteinExistence type="predicted"/>
<dbReference type="InterPro" id="IPR055264">
    <property type="entry name" value="BOD1/SHG1_dom"/>
</dbReference>
<sequence length="173" mass="19403">MTITNPTQLIDEFKKSGEFDRLRRDLLSHFQRSERTEAFKSRVDDIARQRLSSDPKLISMPNDAIQRELLGEIDRYPIVERAVVDAPLLSDPSFIAGIRASLERTMSAGRSEKNNITPSEHLHVCFDAFFQFLTGMLGQSTPNLQPCDSGNPNFNAAIPQLNDALTPSAVQKE</sequence>
<dbReference type="OrthoDB" id="5579731at2759"/>
<dbReference type="Pfam" id="PF05205">
    <property type="entry name" value="COMPASS-Shg1"/>
    <property type="match status" value="1"/>
</dbReference>
<dbReference type="AlphaFoldDB" id="A0A9P7FHW8"/>
<name>A0A9P7FHW8_9AGAM</name>
<evidence type="ECO:0000313" key="3">
    <source>
        <dbReference type="Proteomes" id="UP000823399"/>
    </source>
</evidence>
<organism evidence="2 3">
    <name type="scientific">Suillus discolor</name>
    <dbReference type="NCBI Taxonomy" id="1912936"/>
    <lineage>
        <taxon>Eukaryota</taxon>
        <taxon>Fungi</taxon>
        <taxon>Dikarya</taxon>
        <taxon>Basidiomycota</taxon>
        <taxon>Agaricomycotina</taxon>
        <taxon>Agaricomycetes</taxon>
        <taxon>Agaricomycetidae</taxon>
        <taxon>Boletales</taxon>
        <taxon>Suillineae</taxon>
        <taxon>Suillaceae</taxon>
        <taxon>Suillus</taxon>
    </lineage>
</organism>
<reference evidence="2" key="1">
    <citation type="journal article" date="2020" name="New Phytol.">
        <title>Comparative genomics reveals dynamic genome evolution in host specialist ectomycorrhizal fungi.</title>
        <authorList>
            <person name="Lofgren L.A."/>
            <person name="Nguyen N.H."/>
            <person name="Vilgalys R."/>
            <person name="Ruytinx J."/>
            <person name="Liao H.L."/>
            <person name="Branco S."/>
            <person name="Kuo A."/>
            <person name="LaButti K."/>
            <person name="Lipzen A."/>
            <person name="Andreopoulos W."/>
            <person name="Pangilinan J."/>
            <person name="Riley R."/>
            <person name="Hundley H."/>
            <person name="Na H."/>
            <person name="Barry K."/>
            <person name="Grigoriev I.V."/>
            <person name="Stajich J.E."/>
            <person name="Kennedy P.G."/>
        </authorList>
    </citation>
    <scope>NUCLEOTIDE SEQUENCE</scope>
    <source>
        <strain evidence="2">FC423</strain>
    </source>
</reference>
<accession>A0A9P7FHW8</accession>
<gene>
    <name evidence="2" type="ORF">F5147DRAFT_626511</name>
</gene>
<evidence type="ECO:0000259" key="1">
    <source>
        <dbReference type="Pfam" id="PF05205"/>
    </source>
</evidence>
<comment type="caution">
    <text evidence="2">The sequence shown here is derived from an EMBL/GenBank/DDBJ whole genome shotgun (WGS) entry which is preliminary data.</text>
</comment>
<evidence type="ECO:0000313" key="2">
    <source>
        <dbReference type="EMBL" id="KAG2119057.1"/>
    </source>
</evidence>
<feature type="domain" description="BOD1/SHG1" evidence="1">
    <location>
        <begin position="8"/>
        <end position="86"/>
    </location>
</feature>
<protein>
    <recommendedName>
        <fullName evidence="1">BOD1/SHG1 domain-containing protein</fullName>
    </recommendedName>
</protein>
<keyword evidence="3" id="KW-1185">Reference proteome</keyword>
<dbReference type="Proteomes" id="UP000823399">
    <property type="component" value="Unassembled WGS sequence"/>
</dbReference>
<dbReference type="EMBL" id="JABBWM010000003">
    <property type="protein sequence ID" value="KAG2119057.1"/>
    <property type="molecule type" value="Genomic_DNA"/>
</dbReference>
<dbReference type="GeneID" id="64694955"/>